<dbReference type="HOGENOM" id="CLU_294535_0_0_7"/>
<evidence type="ECO:0000313" key="3">
    <source>
        <dbReference type="Proteomes" id="UP000009047"/>
    </source>
</evidence>
<feature type="transmembrane region" description="Helical" evidence="1">
    <location>
        <begin position="169"/>
        <end position="185"/>
    </location>
</feature>
<evidence type="ECO:0000256" key="1">
    <source>
        <dbReference type="SAM" id="Phobius"/>
    </source>
</evidence>
<proteinExistence type="predicted"/>
<dbReference type="RefSeq" id="WP_013259874.1">
    <property type="nucleotide sequence ID" value="NC_014365.1"/>
</dbReference>
<keyword evidence="1" id="KW-0472">Membrane</keyword>
<feature type="transmembrane region" description="Helical" evidence="1">
    <location>
        <begin position="383"/>
        <end position="400"/>
    </location>
</feature>
<sequence length="1029" mass="109897">MSLGAQRFPNWLKLLGLVALLLLLALAHTWPLARHLDEAIPYGLTPGPGYESVPMIPGDHMQFFYWCWLAGDNLLGPSRFPSNPYEFNSSVTPSGLAVYANFPLSLIFVAFSHLGPALAYNAMALICYVLVGLCCLAWARQVLGHWLAALPAALLLTLMPFRAAQALSGHIYGFVIFLLPLALWCLERGWRARPGRAEAWGLAAGLALLAAALMENHLIYYSCLLLAVYAPARLLLAGQDDRPQAEEGMAVGVVVGPLLAGLALGFCAQMALARAGQAAFWSQGLTVSLVGHVLATSGLWLAGSWLAAALTSLSPAQAARVVARFFWPLSLAPLYAIQYALDIPHLGAGLMALLIAIGAWLSLPRLWRARRWPGLAAGWQRPLWPLGLCLGGAVAFLLRMKATLMQGSIVDQGRGLDEVRLFSPRPADLLSADVPHSEQIVFLGLAFVLLWAAGFVMLLARRPAKAQGAASAAVLGVLGLLALLLSFGPNLPQLPLYELLYKYLPFFKYPRVPGRMILIAAMLLALPAGWALWRASLALGGRWAAPALGLACAALMGWSLWPAQQVGLCPLTPPGAVERAVAAELPTGPDAAKRVLGLPIWPGDSHQSSAYEMLITRTRAVMPNGYAPYVPRAYLEQVYGPLYPLDYGLVDAGALAALAEQKIGGIVFYDDDMVYARKVSPFPPALARQRLEASGLVRLAAQEGNGFFYLPRAAARPDPAPGRVISPVISLWEANWLGRDTGRLVDDPAASGWGLLFAEGAGPLAPLGPRLAGAKGNVAKAQASRDKPGFLAHGPHKIFPPGEYLARFRLRRGPGASSAGAVEVAADGGKAILARRELLPEALPADGRWHDVALDFALDGLRSLEFRVWFGGGADLELDVVLAGFAGATPGPAFYPAWQLWRQAGELVADHRAPGGWAVEATPGLTPPLYLMHGPQQTYGPGRYRATFRLAAAAQPAPPGRAALLVVAGDLGRRPLGHRAVDVAELTADYRDFAVEFRLPRRGEIGLRALLERGAGLRLAGAGVERLGD</sequence>
<protein>
    <recommendedName>
        <fullName evidence="4">Membrane protein 6-pyruvoyl-tetrahydropterin synthase-related domain-containing protein</fullName>
    </recommendedName>
</protein>
<dbReference type="KEGG" id="dbr:Deba_3084"/>
<name>E1QLK2_DESB2</name>
<organism evidence="2 3">
    <name type="scientific">Desulfarculus baarsii (strain ATCC 33931 / DSM 2075 / LMG 7858 / VKM B-1802 / 2st14)</name>
    <dbReference type="NCBI Taxonomy" id="644282"/>
    <lineage>
        <taxon>Bacteria</taxon>
        <taxon>Pseudomonadati</taxon>
        <taxon>Thermodesulfobacteriota</taxon>
        <taxon>Desulfarculia</taxon>
        <taxon>Desulfarculales</taxon>
        <taxon>Desulfarculaceae</taxon>
        <taxon>Desulfarculus</taxon>
    </lineage>
</organism>
<feature type="transmembrane region" description="Helical" evidence="1">
    <location>
        <begin position="120"/>
        <end position="139"/>
    </location>
</feature>
<dbReference type="OrthoDB" id="5495470at2"/>
<reference evidence="2 3" key="1">
    <citation type="journal article" date="2010" name="Stand. Genomic Sci.">
        <title>Complete genome sequence of Desulfarculus baarsii type strain (2st14).</title>
        <authorList>
            <person name="Sun H."/>
            <person name="Spring S."/>
            <person name="Lapidus A."/>
            <person name="Davenport K."/>
            <person name="Del Rio T.G."/>
            <person name="Tice H."/>
            <person name="Nolan M."/>
            <person name="Copeland A."/>
            <person name="Cheng J.F."/>
            <person name="Lucas S."/>
            <person name="Tapia R."/>
            <person name="Goodwin L."/>
            <person name="Pitluck S."/>
            <person name="Ivanova N."/>
            <person name="Pagani I."/>
            <person name="Mavromatis K."/>
            <person name="Ovchinnikova G."/>
            <person name="Pati A."/>
            <person name="Chen A."/>
            <person name="Palaniappan K."/>
            <person name="Hauser L."/>
            <person name="Chang Y.J."/>
            <person name="Jeffries C.D."/>
            <person name="Detter J.C."/>
            <person name="Han C."/>
            <person name="Rohde M."/>
            <person name="Brambilla E."/>
            <person name="Goker M."/>
            <person name="Woyke T."/>
            <person name="Bristow J."/>
            <person name="Eisen J.A."/>
            <person name="Markowitz V."/>
            <person name="Hugenholtz P."/>
            <person name="Kyrpides N.C."/>
            <person name="Klenk H.P."/>
            <person name="Land M."/>
        </authorList>
    </citation>
    <scope>NUCLEOTIDE SEQUENCE [LARGE SCALE GENOMIC DNA]</scope>
    <source>
        <strain evidence="3">ATCC 33931 / DSM 2075 / LMG 7858 / VKM B-1802 / 2st14</strain>
    </source>
</reference>
<dbReference type="Proteomes" id="UP000009047">
    <property type="component" value="Chromosome"/>
</dbReference>
<feature type="transmembrane region" description="Helical" evidence="1">
    <location>
        <begin position="197"/>
        <end position="213"/>
    </location>
</feature>
<feature type="transmembrane region" description="Helical" evidence="1">
    <location>
        <begin position="472"/>
        <end position="492"/>
    </location>
</feature>
<feature type="transmembrane region" description="Helical" evidence="1">
    <location>
        <begin position="284"/>
        <end position="309"/>
    </location>
</feature>
<evidence type="ECO:0000313" key="2">
    <source>
        <dbReference type="EMBL" id="ADK86437.1"/>
    </source>
</evidence>
<dbReference type="EMBL" id="CP002085">
    <property type="protein sequence ID" value="ADK86437.1"/>
    <property type="molecule type" value="Genomic_DNA"/>
</dbReference>
<keyword evidence="1" id="KW-1133">Transmembrane helix</keyword>
<feature type="transmembrane region" description="Helical" evidence="1">
    <location>
        <begin position="346"/>
        <end position="363"/>
    </location>
</feature>
<feature type="transmembrane region" description="Helical" evidence="1">
    <location>
        <begin position="96"/>
        <end position="114"/>
    </location>
</feature>
<feature type="transmembrane region" description="Helical" evidence="1">
    <location>
        <begin position="219"/>
        <end position="236"/>
    </location>
</feature>
<gene>
    <name evidence="2" type="ordered locus">Deba_3084</name>
</gene>
<dbReference type="STRING" id="644282.Deba_3084"/>
<keyword evidence="1" id="KW-0812">Transmembrane</keyword>
<feature type="transmembrane region" description="Helical" evidence="1">
    <location>
        <begin position="543"/>
        <end position="561"/>
    </location>
</feature>
<dbReference type="AlphaFoldDB" id="E1QLK2"/>
<keyword evidence="3" id="KW-1185">Reference proteome</keyword>
<evidence type="ECO:0008006" key="4">
    <source>
        <dbReference type="Google" id="ProtNLM"/>
    </source>
</evidence>
<feature type="transmembrane region" description="Helical" evidence="1">
    <location>
        <begin position="321"/>
        <end position="340"/>
    </location>
</feature>
<feature type="transmembrane region" description="Helical" evidence="1">
    <location>
        <begin position="512"/>
        <end position="531"/>
    </location>
</feature>
<feature type="transmembrane region" description="Helical" evidence="1">
    <location>
        <begin position="440"/>
        <end position="460"/>
    </location>
</feature>
<accession>E1QLK2</accession>
<feature type="transmembrane region" description="Helical" evidence="1">
    <location>
        <begin position="248"/>
        <end position="272"/>
    </location>
</feature>